<dbReference type="InterPro" id="IPR003599">
    <property type="entry name" value="Ig_sub"/>
</dbReference>
<feature type="compositionally biased region" description="Basic and acidic residues" evidence="4">
    <location>
        <begin position="822"/>
        <end position="837"/>
    </location>
</feature>
<dbReference type="PANTHER" id="PTHR10075">
    <property type="entry name" value="BASIGIN RELATED"/>
    <property type="match status" value="1"/>
</dbReference>
<dbReference type="SUPFAM" id="SSF48726">
    <property type="entry name" value="Immunoglobulin"/>
    <property type="match status" value="2"/>
</dbReference>
<feature type="region of interest" description="Disordered" evidence="4">
    <location>
        <begin position="369"/>
        <end position="431"/>
    </location>
</feature>
<organism evidence="6 7">
    <name type="scientific">Ridgeia piscesae</name>
    <name type="common">Tubeworm</name>
    <dbReference type="NCBI Taxonomy" id="27915"/>
    <lineage>
        <taxon>Eukaryota</taxon>
        <taxon>Metazoa</taxon>
        <taxon>Spiralia</taxon>
        <taxon>Lophotrochozoa</taxon>
        <taxon>Annelida</taxon>
        <taxon>Polychaeta</taxon>
        <taxon>Sedentaria</taxon>
        <taxon>Canalipalpata</taxon>
        <taxon>Sabellida</taxon>
        <taxon>Siboglinidae</taxon>
        <taxon>Ridgeia</taxon>
    </lineage>
</organism>
<feature type="region of interest" description="Disordered" evidence="4">
    <location>
        <begin position="1115"/>
        <end position="1135"/>
    </location>
</feature>
<feature type="compositionally biased region" description="Low complexity" evidence="4">
    <location>
        <begin position="1244"/>
        <end position="1256"/>
    </location>
</feature>
<dbReference type="Gene3D" id="1.20.5.340">
    <property type="match status" value="1"/>
</dbReference>
<protein>
    <recommendedName>
        <fullName evidence="5">Ig-like domain-containing protein</fullName>
    </recommendedName>
</protein>
<dbReference type="PANTHER" id="PTHR10075:SF14">
    <property type="entry name" value="CELL ADHESION MOLECULE DSCAM2-RELATED"/>
    <property type="match status" value="1"/>
</dbReference>
<feature type="compositionally biased region" description="Polar residues" evidence="4">
    <location>
        <begin position="1280"/>
        <end position="1290"/>
    </location>
</feature>
<evidence type="ECO:0000256" key="1">
    <source>
        <dbReference type="ARBA" id="ARBA00004496"/>
    </source>
</evidence>
<evidence type="ECO:0000256" key="4">
    <source>
        <dbReference type="SAM" id="MobiDB-lite"/>
    </source>
</evidence>
<feature type="region of interest" description="Disordered" evidence="4">
    <location>
        <begin position="466"/>
        <end position="509"/>
    </location>
</feature>
<proteinExistence type="predicted"/>
<dbReference type="Pfam" id="PF07679">
    <property type="entry name" value="I-set"/>
    <property type="match status" value="2"/>
</dbReference>
<feature type="compositionally biased region" description="Low complexity" evidence="4">
    <location>
        <begin position="1439"/>
        <end position="1459"/>
    </location>
</feature>
<feature type="region of interest" description="Disordered" evidence="4">
    <location>
        <begin position="572"/>
        <end position="596"/>
    </location>
</feature>
<evidence type="ECO:0000256" key="2">
    <source>
        <dbReference type="ARBA" id="ARBA00022490"/>
    </source>
</evidence>
<evidence type="ECO:0000256" key="3">
    <source>
        <dbReference type="ARBA" id="ARBA00023319"/>
    </source>
</evidence>
<dbReference type="SMART" id="SM00409">
    <property type="entry name" value="IG"/>
    <property type="match status" value="2"/>
</dbReference>
<feature type="compositionally biased region" description="Acidic residues" evidence="4">
    <location>
        <begin position="480"/>
        <end position="506"/>
    </location>
</feature>
<feature type="compositionally biased region" description="Basic and acidic residues" evidence="4">
    <location>
        <begin position="1370"/>
        <end position="1383"/>
    </location>
</feature>
<dbReference type="SMART" id="SM00408">
    <property type="entry name" value="IGc2"/>
    <property type="match status" value="2"/>
</dbReference>
<comment type="caution">
    <text evidence="6">The sequence shown here is derived from an EMBL/GenBank/DDBJ whole genome shotgun (WGS) entry which is preliminary data.</text>
</comment>
<evidence type="ECO:0000313" key="6">
    <source>
        <dbReference type="EMBL" id="KAK2187018.1"/>
    </source>
</evidence>
<keyword evidence="3" id="KW-0393">Immunoglobulin domain</keyword>
<dbReference type="InterPro" id="IPR036179">
    <property type="entry name" value="Ig-like_dom_sf"/>
</dbReference>
<feature type="region of interest" description="Disordered" evidence="4">
    <location>
        <begin position="1338"/>
        <end position="1477"/>
    </location>
</feature>
<feature type="domain" description="Ig-like" evidence="5">
    <location>
        <begin position="616"/>
        <end position="709"/>
    </location>
</feature>
<comment type="subcellular location">
    <subcellularLocation>
        <location evidence="1">Cytoplasm</location>
    </subcellularLocation>
</comment>
<feature type="compositionally biased region" description="Low complexity" evidence="4">
    <location>
        <begin position="1400"/>
        <end position="1409"/>
    </location>
</feature>
<dbReference type="InterPro" id="IPR013783">
    <property type="entry name" value="Ig-like_fold"/>
</dbReference>
<gene>
    <name evidence="6" type="ORF">NP493_180g02025</name>
</gene>
<feature type="region of interest" description="Disordered" evidence="4">
    <location>
        <begin position="1207"/>
        <end position="1306"/>
    </location>
</feature>
<dbReference type="Proteomes" id="UP001209878">
    <property type="component" value="Unassembled WGS sequence"/>
</dbReference>
<dbReference type="InterPro" id="IPR007110">
    <property type="entry name" value="Ig-like_dom"/>
</dbReference>
<dbReference type="FunFam" id="2.60.40.10:FF:000425">
    <property type="entry name" value="Myosin light chain kinase"/>
    <property type="match status" value="1"/>
</dbReference>
<dbReference type="EMBL" id="JAODUO010000180">
    <property type="protein sequence ID" value="KAK2187018.1"/>
    <property type="molecule type" value="Genomic_DNA"/>
</dbReference>
<feature type="region of interest" description="Disordered" evidence="4">
    <location>
        <begin position="215"/>
        <end position="238"/>
    </location>
</feature>
<feature type="compositionally biased region" description="Polar residues" evidence="4">
    <location>
        <begin position="1423"/>
        <end position="1437"/>
    </location>
</feature>
<name>A0AAD9P2M9_RIDPI</name>
<keyword evidence="7" id="KW-1185">Reference proteome</keyword>
<dbReference type="Gene3D" id="2.60.40.10">
    <property type="entry name" value="Immunoglobulins"/>
    <property type="match status" value="2"/>
</dbReference>
<dbReference type="GO" id="GO:0005737">
    <property type="term" value="C:cytoplasm"/>
    <property type="evidence" value="ECO:0007669"/>
    <property type="project" value="UniProtKB-SubCell"/>
</dbReference>
<dbReference type="InterPro" id="IPR013098">
    <property type="entry name" value="Ig_I-set"/>
</dbReference>
<evidence type="ECO:0000259" key="5">
    <source>
        <dbReference type="PROSITE" id="PS50835"/>
    </source>
</evidence>
<dbReference type="FunFam" id="2.60.40.10:FF:000022">
    <property type="entry name" value="Cardiac titin"/>
    <property type="match status" value="1"/>
</dbReference>
<accession>A0AAD9P2M9</accession>
<feature type="region of interest" description="Disordered" evidence="4">
    <location>
        <begin position="29"/>
        <end position="55"/>
    </location>
</feature>
<dbReference type="PROSITE" id="PS50835">
    <property type="entry name" value="IG_LIKE"/>
    <property type="match status" value="2"/>
</dbReference>
<feature type="compositionally biased region" description="Basic and acidic residues" evidence="4">
    <location>
        <begin position="1342"/>
        <end position="1356"/>
    </location>
</feature>
<feature type="region of interest" description="Disordered" evidence="4">
    <location>
        <begin position="818"/>
        <end position="844"/>
    </location>
</feature>
<feature type="region of interest" description="Disordered" evidence="4">
    <location>
        <begin position="1161"/>
        <end position="1181"/>
    </location>
</feature>
<evidence type="ECO:0000313" key="7">
    <source>
        <dbReference type="Proteomes" id="UP001209878"/>
    </source>
</evidence>
<feature type="domain" description="Ig-like" evidence="5">
    <location>
        <begin position="718"/>
        <end position="809"/>
    </location>
</feature>
<keyword evidence="2" id="KW-0963">Cytoplasm</keyword>
<sequence length="1539" mass="171312">MQTCDWFYTGVKQKFKRFGSAKVVRSLYKRKTDSDSENDSGYHPSQYSNSLPVGKKSRPNILGLFEMESNSREDGTIVEERDVEEEDSAGKRLGQHYHTPYTCPVATGQEGFQEVRDTELQLFRSELSTVALSIKQLLDKQSPEGAPLSDDDQQAYERMLDNHRRNISCQLASLSQSLHIAIDNQSAPESSLTARHQMVREVIDDCIQQFVGHKVEVAEGPQSGDDSQVKGGDSSKPYEDRLADAIVDNVACEIVRMRGHVSREESKVRTAFTQLANLATITQLSQLVSESETEMSQLDDTVSDVGSHVAELQELSVVTKDVDGGYHQMPLLSTESGVYMDEEGRSRHSGSPSDDDSLDDIVKNNLIEEHWRHVESKTSPLPPPGETTDESKEQTADGDDVTPADIDVSNDGDRTPVVDSDDGTLDGGDNVGNDLDDEFLFLDCVRNHQVPLPSFETCDSLHSHTSLDLDDIISGGENSPAEEEEEDQEESEDEEEEEEDGSEDENWSLTHNSLFKNISAYDNFGKKKVGRDYIEPVFMLIPNSDEFILSPRVGDRDADEMSDLSDDMSLEGMDDPDSGHQEASVEVATEKETEVSTPVVEPVMMPVSTEAEEIDPKFVVRPTDVTCVEGEPVIFECEVTGTEPVDVFWYRTMAEVQQLDDEEHYDISLVNGRCTLEMFSPAKSDSGQYLCIGVNELGQCSQSFQLTVTDNTQESRTPEFLKPLHDVETIIGHTVKFRCKVKGYPHPKVLWFKDGKRLKPSDVVKMEKIGNRDYILSFAYVTLDEDAEYMAVARNLAGEARSSAQLIVNLPLAEEAQLESPRVSEHRTTSEASEGHHSSQSSSIYPDTEDLLKVALQMSNTRGQITETAENVLVSADGGGRYLRDPTFWDDMQRYWKDVCKTWLSAIHKHLDEMDERLDTMQNEVFLPHGDQAVADDDANNNTATDDDSLLRDYDDMMASAASVRSVTSSAMDVLSSASQVVDTDRNTSDPKTVILKKAPPVSRSEQDEDVELHLSYPEFERLFEAGLMSKLQLSKGMVKRSELARIHQFLQGNGQPMSPAARALASSTLTVTDDQPKSVDCGLKRVDSKRYKRDYVINRDAANGRRTKWQVRTPSAEGTEIIRSTSSEPPEGALSDAEEQIYVTASKTYSLEERIRQLEAKVEQTDDNTSPRKMSALEDEVTQVVAETTQHQEKVDDIEMKVAELQETETPEEDWRRALASPGKKQFKLPRNSPWRSSTDITSPSPKSPKSPSESKPMREFQFDDTPTETQRVEPQRHTVVTRSLSLTGETPEDSIPACSAEADESLEMPSVKNLLSMFRRAESEPSQISVNRVHSLTGRDLPKMIREKLKHEKNTTPANTPDSNRPCRRLDEIFHEDRETSGSEEGAVASPAPPTTAPPARDITPTPSCAKQIPAQKEKPTVTSSVKWTPATKETTPVASSVKRTSSSPRPKSPASPKRAKETSSGSKPGRNSAIMARAAFWDSRISEGKASDKEVPLEKFPELSKDMFKSVIVYLESVINSCADDDDITGRDMKKL</sequence>
<dbReference type="InterPro" id="IPR003598">
    <property type="entry name" value="Ig_sub2"/>
</dbReference>
<reference evidence="6" key="1">
    <citation type="journal article" date="2023" name="Mol. Biol. Evol.">
        <title>Third-Generation Sequencing Reveals the Adaptive Role of the Epigenome in Three Deep-Sea Polychaetes.</title>
        <authorList>
            <person name="Perez M."/>
            <person name="Aroh O."/>
            <person name="Sun Y."/>
            <person name="Lan Y."/>
            <person name="Juniper S.K."/>
            <person name="Young C.R."/>
            <person name="Angers B."/>
            <person name="Qian P.Y."/>
        </authorList>
    </citation>
    <scope>NUCLEOTIDE SEQUENCE</scope>
    <source>
        <strain evidence="6">R07B-5</strain>
    </source>
</reference>